<dbReference type="SUPFAM" id="SSF81901">
    <property type="entry name" value="HCP-like"/>
    <property type="match status" value="1"/>
</dbReference>
<dbReference type="InterPro" id="IPR011990">
    <property type="entry name" value="TPR-like_helical_dom_sf"/>
</dbReference>
<keyword evidence="1 3" id="KW-0802">TPR repeat</keyword>
<dbReference type="Proteomes" id="UP001149090">
    <property type="component" value="Unassembled WGS sequence"/>
</dbReference>
<name>A0A9Q0LCH5_ANAIG</name>
<protein>
    <submittedName>
        <fullName evidence="4">Tpr repeat-containing protein</fullName>
    </submittedName>
</protein>
<dbReference type="InterPro" id="IPR019734">
    <property type="entry name" value="TPR_rpt"/>
</dbReference>
<feature type="repeat" description="TPR" evidence="3">
    <location>
        <begin position="258"/>
        <end position="291"/>
    </location>
</feature>
<dbReference type="PANTHER" id="PTHR12558:SF13">
    <property type="entry name" value="CELL DIVISION CYCLE PROTEIN 27 HOMOLOG"/>
    <property type="match status" value="1"/>
</dbReference>
<evidence type="ECO:0000256" key="1">
    <source>
        <dbReference type="ARBA" id="ARBA00022803"/>
    </source>
</evidence>
<reference evidence="4" key="1">
    <citation type="submission" date="2022-10" db="EMBL/GenBank/DDBJ databases">
        <title>Novel sulphate-reducing endosymbionts in the free-living metamonad Anaeramoeba.</title>
        <authorList>
            <person name="Jerlstrom-Hultqvist J."/>
            <person name="Cepicka I."/>
            <person name="Gallot-Lavallee L."/>
            <person name="Salas-Leiva D."/>
            <person name="Curtis B.A."/>
            <person name="Zahonova K."/>
            <person name="Pipaliya S."/>
            <person name="Dacks J."/>
            <person name="Roger A.J."/>
        </authorList>
    </citation>
    <scope>NUCLEOTIDE SEQUENCE</scope>
    <source>
        <strain evidence="4">BMAN</strain>
    </source>
</reference>
<comment type="similarity">
    <text evidence="2">Belongs to the APC3/CDC27 family.</text>
</comment>
<dbReference type="Gene3D" id="1.25.40.10">
    <property type="entry name" value="Tetratricopeptide repeat domain"/>
    <property type="match status" value="3"/>
</dbReference>
<evidence type="ECO:0000313" key="4">
    <source>
        <dbReference type="EMBL" id="KAJ5068750.1"/>
    </source>
</evidence>
<sequence>MQNKQIIENSIKLLFRLGKEKETKTKAISTLEKLQIQLSPIQNKQRKLFKINGEFLLELKHNPKSFESCLYLAKIYLFKTNYEEAEKNCQKAIQLKSNSISAHLLLSTTYLKMGGNEKLKKALETAEKAFGLSKSQSKLQLKRKCIFLIEEIYYQKKDSQNIQLWPSKQFDFKNPQDCFVYSLYSFKYKNYKEIGKRLKKVIDSTSEKDFSSTKEQNLFINRKNLAQIILIITHKINKKFEKAIEATNKIKSEEKYRTFINAQLGDIYFLKKDFENAKKYFLQALENLDDNSLKYCILFRLADISHQQKNKTETHNFLSQVKIEEISDYQLLFQFGMLYKEIDNRDQAISCFQKVIEKNNSFSHSYICLGNILEKEYKWKQNRKLVSLFLENAEVSDIDQNSCLQKIPYFGIHPSLFHNSIYQDPQTQQEFVIEKIQINRDPNFTKQYNDFIAKAKSLDGSKWNIHGLFLFNNYLTFVTQKLNNSQALTENMKITLKSIDLIKIAIDLATALNSLMFMKFPHGNLDTSDIFLLPEFKKDFSCFRLNFSKNLGLSKFRNQNDIKDSKNADLKWFQNVFITLSKKIKRKSKFIDEVISEFQKEDFEFSKLLSLLTEILLKENQVKISKFQKQNEKKK</sequence>
<keyword evidence="5" id="KW-1185">Reference proteome</keyword>
<dbReference type="OrthoDB" id="1926212at2759"/>
<comment type="caution">
    <text evidence="4">The sequence shown here is derived from an EMBL/GenBank/DDBJ whole genome shotgun (WGS) entry which is preliminary data.</text>
</comment>
<dbReference type="AlphaFoldDB" id="A0A9Q0LCH5"/>
<dbReference type="PANTHER" id="PTHR12558">
    <property type="entry name" value="CELL DIVISION CYCLE 16,23,27"/>
    <property type="match status" value="1"/>
</dbReference>
<dbReference type="PROSITE" id="PS50005">
    <property type="entry name" value="TPR"/>
    <property type="match status" value="2"/>
</dbReference>
<dbReference type="SUPFAM" id="SSF48452">
    <property type="entry name" value="TPR-like"/>
    <property type="match status" value="1"/>
</dbReference>
<evidence type="ECO:0000313" key="5">
    <source>
        <dbReference type="Proteomes" id="UP001149090"/>
    </source>
</evidence>
<evidence type="ECO:0000256" key="2">
    <source>
        <dbReference type="ARBA" id="ARBA00038210"/>
    </source>
</evidence>
<dbReference type="SMART" id="SM00028">
    <property type="entry name" value="TPR"/>
    <property type="match status" value="3"/>
</dbReference>
<dbReference type="EMBL" id="JAPDFW010000114">
    <property type="protein sequence ID" value="KAJ5068750.1"/>
    <property type="molecule type" value="Genomic_DNA"/>
</dbReference>
<dbReference type="GO" id="GO:0051301">
    <property type="term" value="P:cell division"/>
    <property type="evidence" value="ECO:0007669"/>
    <property type="project" value="TreeGrafter"/>
</dbReference>
<organism evidence="4 5">
    <name type="scientific">Anaeramoeba ignava</name>
    <name type="common">Anaerobic marine amoeba</name>
    <dbReference type="NCBI Taxonomy" id="1746090"/>
    <lineage>
        <taxon>Eukaryota</taxon>
        <taxon>Metamonada</taxon>
        <taxon>Anaeramoebidae</taxon>
        <taxon>Anaeramoeba</taxon>
    </lineage>
</organism>
<gene>
    <name evidence="4" type="ORF">M0811_02693</name>
</gene>
<dbReference type="Pfam" id="PF13181">
    <property type="entry name" value="TPR_8"/>
    <property type="match status" value="3"/>
</dbReference>
<proteinExistence type="inferred from homology"/>
<accession>A0A9Q0LCH5</accession>
<feature type="repeat" description="TPR" evidence="3">
    <location>
        <begin position="329"/>
        <end position="362"/>
    </location>
</feature>
<evidence type="ECO:0000256" key="3">
    <source>
        <dbReference type="PROSITE-ProRule" id="PRU00339"/>
    </source>
</evidence>